<protein>
    <submittedName>
        <fullName evidence="2">Unannotated protein</fullName>
    </submittedName>
</protein>
<name>A0A6J7KCA2_9ZZZZ</name>
<dbReference type="EMBL" id="CAFBNQ010000021">
    <property type="protein sequence ID" value="CAB4953660.1"/>
    <property type="molecule type" value="Genomic_DNA"/>
</dbReference>
<feature type="domain" description="Amine oxidase" evidence="1">
    <location>
        <begin position="9"/>
        <end position="383"/>
    </location>
</feature>
<dbReference type="PANTHER" id="PTHR42841">
    <property type="entry name" value="AMINE OXIDASE"/>
    <property type="match status" value="1"/>
</dbReference>
<accession>A0A6J7KCA2</accession>
<dbReference type="InterPro" id="IPR036188">
    <property type="entry name" value="FAD/NAD-bd_sf"/>
</dbReference>
<organism evidence="2">
    <name type="scientific">freshwater metagenome</name>
    <dbReference type="NCBI Taxonomy" id="449393"/>
    <lineage>
        <taxon>unclassified sequences</taxon>
        <taxon>metagenomes</taxon>
        <taxon>ecological metagenomes</taxon>
    </lineage>
</organism>
<dbReference type="InterPro" id="IPR002937">
    <property type="entry name" value="Amino_oxidase"/>
</dbReference>
<dbReference type="Gene3D" id="3.50.50.60">
    <property type="entry name" value="FAD/NAD(P)-binding domain"/>
    <property type="match status" value="1"/>
</dbReference>
<evidence type="ECO:0000259" key="1">
    <source>
        <dbReference type="Pfam" id="PF01593"/>
    </source>
</evidence>
<sequence>MYVVVGAGLAGMAAALTLQKSGAEVAVVESSDRAGGRVASDQIDGFILDRGFQLINANYPEIKRWNLLKDIDFKTAPRTVGVSTSSGIARLGDPRGALFSTFSKKTGSIFAKASFLRYLAGSPRFDESVEEHFLRTGVGDFYFKVLKPFLQGVFLAEPSKVSATIGREIIGSFINGRSGIPSRGAGELAAQMALQVKDLRLNTQVEEIVEGGVQTSRGFISAKKIVLATDLTTAGQLLGADEIGALAGSTTWYHAASTAPSSSAELIIDSENRGPVINSIVISNLSREYAPTGQNLMSSTTIKHASESEVRRQLAQMWGSSTEEWRFLAKYEINSALPLFQPGYKERTEVKIEKNTYCAGDYLQSPSQNGALLSGRKAAEQLLIDQRS</sequence>
<dbReference type="GO" id="GO:0016491">
    <property type="term" value="F:oxidoreductase activity"/>
    <property type="evidence" value="ECO:0007669"/>
    <property type="project" value="InterPro"/>
</dbReference>
<reference evidence="2" key="1">
    <citation type="submission" date="2020-05" db="EMBL/GenBank/DDBJ databases">
        <authorList>
            <person name="Chiriac C."/>
            <person name="Salcher M."/>
            <person name="Ghai R."/>
            <person name="Kavagutti S V."/>
        </authorList>
    </citation>
    <scope>NUCLEOTIDE SEQUENCE</scope>
</reference>
<dbReference type="SUPFAM" id="SSF51905">
    <property type="entry name" value="FAD/NAD(P)-binding domain"/>
    <property type="match status" value="1"/>
</dbReference>
<proteinExistence type="predicted"/>
<gene>
    <name evidence="2" type="ORF">UFOPK3861_00345</name>
</gene>
<dbReference type="Pfam" id="PF01593">
    <property type="entry name" value="Amino_oxidase"/>
    <property type="match status" value="1"/>
</dbReference>
<evidence type="ECO:0000313" key="2">
    <source>
        <dbReference type="EMBL" id="CAB4953660.1"/>
    </source>
</evidence>
<dbReference type="AlphaFoldDB" id="A0A6J7KCA2"/>